<protein>
    <submittedName>
        <fullName evidence="4">Class A beta-lactamase-related serine hydrolase</fullName>
    </submittedName>
</protein>
<dbReference type="Proteomes" id="UP000291144">
    <property type="component" value="Unassembled WGS sequence"/>
</dbReference>
<organism evidence="4 5">
    <name type="scientific">Kribbella pittospori</name>
    <dbReference type="NCBI Taxonomy" id="722689"/>
    <lineage>
        <taxon>Bacteria</taxon>
        <taxon>Bacillati</taxon>
        <taxon>Actinomycetota</taxon>
        <taxon>Actinomycetes</taxon>
        <taxon>Propionibacteriales</taxon>
        <taxon>Kribbellaceae</taxon>
        <taxon>Kribbella</taxon>
    </lineage>
</organism>
<dbReference type="OrthoDB" id="9809635at2"/>
<keyword evidence="1 4" id="KW-0378">Hydrolase</keyword>
<dbReference type="EMBL" id="SJKB01000019">
    <property type="protein sequence ID" value="TCC54388.1"/>
    <property type="molecule type" value="Genomic_DNA"/>
</dbReference>
<sequence>MAPCRSDRRRPRICRQGSGSVSTPHRTWPFPARWASWRFPPSCIVCSGETSHARQDRNGCRCRAPPNACGSPPAQSATRVLADRRPVRSTEGSVVSVLEATAARLISDAGDGAPPGVVLGINTPGIKASVSAGHRTVRWEGDVRHGVAAMTVETYHDLASVTKVVATTTALIRLVSAGLVDLDSAVRRYLPNFTGDATVRDLLLHRAGLWEWYPLYISPRQVEELPRRYEPRQERHYSDLGFILLGRIIATAFGGDLERAVTELVTTPLELINTRFAHPAGEPVATGARDDRIEMTMLDTGRPYPVPHRSTEFTGWRQHSIDGEVADCNAYHAFGGVAGHAGLFSNVPDLLRWATALADYEEHDVLWQPDVAREFFTAGPDETQALGFRRYRLDLPGETVTVLGHPGYVGCAVGFVPGRGIALALGSNRLLVPGTPVSTETLFTELLTTTSTLLQ</sequence>
<dbReference type="InterPro" id="IPR012338">
    <property type="entry name" value="Beta-lactam/transpept-like"/>
</dbReference>
<gene>
    <name evidence="4" type="ORF">E0H73_38710</name>
</gene>
<accession>A0A4R0K8Y8</accession>
<name>A0A4R0K8Y8_9ACTN</name>
<keyword evidence="5" id="KW-1185">Reference proteome</keyword>
<evidence type="ECO:0000313" key="4">
    <source>
        <dbReference type="EMBL" id="TCC54388.1"/>
    </source>
</evidence>
<dbReference type="SUPFAM" id="SSF56601">
    <property type="entry name" value="beta-lactamase/transpeptidase-like"/>
    <property type="match status" value="1"/>
</dbReference>
<feature type="region of interest" description="Disordered" evidence="2">
    <location>
        <begin position="1"/>
        <end position="25"/>
    </location>
</feature>
<dbReference type="PANTHER" id="PTHR43283:SF11">
    <property type="entry name" value="BETA-LACTAMASE-RELATED DOMAIN-CONTAINING PROTEIN"/>
    <property type="match status" value="1"/>
</dbReference>
<evidence type="ECO:0000259" key="3">
    <source>
        <dbReference type="Pfam" id="PF00144"/>
    </source>
</evidence>
<dbReference type="GO" id="GO:0016787">
    <property type="term" value="F:hydrolase activity"/>
    <property type="evidence" value="ECO:0007669"/>
    <property type="project" value="UniProtKB-KW"/>
</dbReference>
<dbReference type="AlphaFoldDB" id="A0A4R0K8Y8"/>
<dbReference type="PANTHER" id="PTHR43283">
    <property type="entry name" value="BETA-LACTAMASE-RELATED"/>
    <property type="match status" value="1"/>
</dbReference>
<dbReference type="Gene3D" id="3.40.710.10">
    <property type="entry name" value="DD-peptidase/beta-lactamase superfamily"/>
    <property type="match status" value="1"/>
</dbReference>
<dbReference type="InterPro" id="IPR001466">
    <property type="entry name" value="Beta-lactam-related"/>
</dbReference>
<dbReference type="Pfam" id="PF00144">
    <property type="entry name" value="Beta-lactamase"/>
    <property type="match status" value="1"/>
</dbReference>
<feature type="domain" description="Beta-lactamase-related" evidence="3">
    <location>
        <begin position="123"/>
        <end position="430"/>
    </location>
</feature>
<reference evidence="4 5" key="1">
    <citation type="submission" date="2019-02" db="EMBL/GenBank/DDBJ databases">
        <title>Kribbella capetownensis sp. nov. and Kribbella speibonae sp. nov., isolated from soil.</title>
        <authorList>
            <person name="Curtis S.M."/>
            <person name="Norton I."/>
            <person name="Everest G.J."/>
            <person name="Meyers P.R."/>
        </authorList>
    </citation>
    <scope>NUCLEOTIDE SEQUENCE [LARGE SCALE GENOMIC DNA]</scope>
    <source>
        <strain evidence="4 5">NRRL B-24813</strain>
    </source>
</reference>
<evidence type="ECO:0000256" key="1">
    <source>
        <dbReference type="ARBA" id="ARBA00022801"/>
    </source>
</evidence>
<evidence type="ECO:0000313" key="5">
    <source>
        <dbReference type="Proteomes" id="UP000291144"/>
    </source>
</evidence>
<evidence type="ECO:0000256" key="2">
    <source>
        <dbReference type="SAM" id="MobiDB-lite"/>
    </source>
</evidence>
<dbReference type="InterPro" id="IPR050789">
    <property type="entry name" value="Diverse_Enzym_Activities"/>
</dbReference>
<proteinExistence type="predicted"/>
<comment type="caution">
    <text evidence="4">The sequence shown here is derived from an EMBL/GenBank/DDBJ whole genome shotgun (WGS) entry which is preliminary data.</text>
</comment>